<gene>
    <name evidence="3" type="ORF">HAHE_41990</name>
</gene>
<reference evidence="3 4" key="1">
    <citation type="submission" date="2021-06" db="EMBL/GenBank/DDBJ databases">
        <title>Complete genome of Haloferula helveola possessing various polysaccharide degrading enzymes.</title>
        <authorList>
            <person name="Takami H."/>
            <person name="Huang C."/>
            <person name="Hamasaki K."/>
        </authorList>
    </citation>
    <scope>NUCLEOTIDE SEQUENCE [LARGE SCALE GENOMIC DNA]</scope>
    <source>
        <strain evidence="3 4">CN-1</strain>
    </source>
</reference>
<accession>A0ABM7RF87</accession>
<proteinExistence type="inferred from homology"/>
<dbReference type="PROSITE" id="PS01031">
    <property type="entry name" value="SHSP"/>
    <property type="match status" value="1"/>
</dbReference>
<organism evidence="3 4">
    <name type="scientific">Haloferula helveola</name>
    <dbReference type="NCBI Taxonomy" id="490095"/>
    <lineage>
        <taxon>Bacteria</taxon>
        <taxon>Pseudomonadati</taxon>
        <taxon>Verrucomicrobiota</taxon>
        <taxon>Verrucomicrobiia</taxon>
        <taxon>Verrucomicrobiales</taxon>
        <taxon>Verrucomicrobiaceae</taxon>
        <taxon>Haloferula</taxon>
    </lineage>
</organism>
<evidence type="ECO:0000313" key="3">
    <source>
        <dbReference type="EMBL" id="BCX50291.1"/>
    </source>
</evidence>
<dbReference type="EMBL" id="AP024702">
    <property type="protein sequence ID" value="BCX50291.1"/>
    <property type="molecule type" value="Genomic_DNA"/>
</dbReference>
<dbReference type="SUPFAM" id="SSF49764">
    <property type="entry name" value="HSP20-like chaperones"/>
    <property type="match status" value="1"/>
</dbReference>
<sequence length="118" mass="13410">MILAQHLRNTSPWLNEFGRLFDSAFRRFESAPNDLRVLEDDNGWTLEVDLPGIAREDIELEAKEGKLQLRVKDSATYQLPVGKLVDTANITAKLDLGVLSLRLPKAETKTEVQRIEIH</sequence>
<dbReference type="InterPro" id="IPR002068">
    <property type="entry name" value="A-crystallin/Hsp20_dom"/>
</dbReference>
<keyword evidence="4" id="KW-1185">Reference proteome</keyword>
<protein>
    <submittedName>
        <fullName evidence="3">Heat-shock protein Hsp20</fullName>
    </submittedName>
</protein>
<comment type="similarity">
    <text evidence="1">Belongs to the small heat shock protein (HSP20) family.</text>
</comment>
<dbReference type="RefSeq" id="WP_338687276.1">
    <property type="nucleotide sequence ID" value="NZ_AP024702.1"/>
</dbReference>
<feature type="domain" description="SHSP" evidence="2">
    <location>
        <begin position="26"/>
        <end position="118"/>
    </location>
</feature>
<dbReference type="Proteomes" id="UP001374893">
    <property type="component" value="Chromosome"/>
</dbReference>
<dbReference type="Gene3D" id="2.60.40.790">
    <property type="match status" value="1"/>
</dbReference>
<evidence type="ECO:0000256" key="1">
    <source>
        <dbReference type="PROSITE-ProRule" id="PRU00285"/>
    </source>
</evidence>
<evidence type="ECO:0000259" key="2">
    <source>
        <dbReference type="PROSITE" id="PS01031"/>
    </source>
</evidence>
<dbReference type="CDD" id="cd06464">
    <property type="entry name" value="ACD_sHsps-like"/>
    <property type="match status" value="1"/>
</dbReference>
<evidence type="ECO:0000313" key="4">
    <source>
        <dbReference type="Proteomes" id="UP001374893"/>
    </source>
</evidence>
<name>A0ABM7RF87_9BACT</name>
<dbReference type="InterPro" id="IPR008978">
    <property type="entry name" value="HSP20-like_chaperone"/>
</dbReference>